<dbReference type="InterPro" id="IPR013525">
    <property type="entry name" value="ABC2_TM"/>
</dbReference>
<evidence type="ECO:0000256" key="4">
    <source>
        <dbReference type="ARBA" id="ARBA00022737"/>
    </source>
</evidence>
<protein>
    <recommendedName>
        <fullName evidence="8">ABC-2 type transporter transmembrane domain-containing protein</fullName>
    </recommendedName>
</protein>
<evidence type="ECO:0000259" key="8">
    <source>
        <dbReference type="Pfam" id="PF12698"/>
    </source>
</evidence>
<keyword evidence="3 7" id="KW-0812">Transmembrane</keyword>
<comment type="subcellular location">
    <subcellularLocation>
        <location evidence="1">Membrane</location>
        <topology evidence="1">Multi-pass membrane protein</topology>
    </subcellularLocation>
</comment>
<dbReference type="PANTHER" id="PTHR19229:SF36">
    <property type="entry name" value="ATP-BINDING CASSETTE SUB-FAMILY A MEMBER 2"/>
    <property type="match status" value="1"/>
</dbReference>
<evidence type="ECO:0000256" key="2">
    <source>
        <dbReference type="ARBA" id="ARBA00022448"/>
    </source>
</evidence>
<keyword evidence="4" id="KW-0677">Repeat</keyword>
<dbReference type="InterPro" id="IPR026082">
    <property type="entry name" value="ABCA"/>
</dbReference>
<evidence type="ECO:0000313" key="9">
    <source>
        <dbReference type="EMBL" id="JAT82604.1"/>
    </source>
</evidence>
<evidence type="ECO:0000256" key="6">
    <source>
        <dbReference type="ARBA" id="ARBA00023136"/>
    </source>
</evidence>
<feature type="non-terminal residue" evidence="9">
    <location>
        <position position="1"/>
    </location>
</feature>
<evidence type="ECO:0000256" key="1">
    <source>
        <dbReference type="ARBA" id="ARBA00004141"/>
    </source>
</evidence>
<organism evidence="9">
    <name type="scientific">Pectinophora gossypiella</name>
    <name type="common">Cotton pink bollworm</name>
    <name type="synonym">Depressaria gossypiella</name>
    <dbReference type="NCBI Taxonomy" id="13191"/>
    <lineage>
        <taxon>Eukaryota</taxon>
        <taxon>Metazoa</taxon>
        <taxon>Ecdysozoa</taxon>
        <taxon>Arthropoda</taxon>
        <taxon>Hexapoda</taxon>
        <taxon>Insecta</taxon>
        <taxon>Pterygota</taxon>
        <taxon>Neoptera</taxon>
        <taxon>Endopterygota</taxon>
        <taxon>Lepidoptera</taxon>
        <taxon>Glossata</taxon>
        <taxon>Ditrysia</taxon>
        <taxon>Gelechioidea</taxon>
        <taxon>Gelechiidae</taxon>
        <taxon>Apatetrinae</taxon>
        <taxon>Pectinophora</taxon>
    </lineage>
</organism>
<dbReference type="GO" id="GO:0140359">
    <property type="term" value="F:ABC-type transporter activity"/>
    <property type="evidence" value="ECO:0007669"/>
    <property type="project" value="InterPro"/>
</dbReference>
<feature type="transmembrane region" description="Helical" evidence="7">
    <location>
        <begin position="264"/>
        <end position="288"/>
    </location>
</feature>
<feature type="domain" description="ABC-2 type transporter transmembrane" evidence="8">
    <location>
        <begin position="77"/>
        <end position="303"/>
    </location>
</feature>
<sequence length="360" mass="40905">SRMSPTPATKNVYYTEAFSLDHTIVPPMILYTPDTLLVNTLMDEVGKKLRLNRIDNFPTTYARGYCAVANISDPAIVDFIEDMKDDAAVVIFKNMDGETWPTKLNYTIRMKEDFMTHMYEALDEEFGRHQRFGAIYETFMRLQWAIDSSYLKIRSGNEINQTITLQEFPFVDTRRNPGVVLICSLLAAICFLSLLLPFVLNMVRLLEERVSGVQELIKMVGVSNNALALSNFLNAVPSGLVYCIVGSILLTVSDNAFFPLSNGFLICVLLALHFCTIIALAFVCSYIINNLQYSVSLATVAYIFLWLPTRLANHFLTQKTTFEHVATSLLPHQPVYWFWTQMMYHEAHGEGLSLSNFYIS</sequence>
<dbReference type="PANTHER" id="PTHR19229">
    <property type="entry name" value="ATP-BINDING CASSETTE TRANSPORTER SUBFAMILY A ABCA"/>
    <property type="match status" value="1"/>
</dbReference>
<reference evidence="9" key="1">
    <citation type="submission" date="2015-09" db="EMBL/GenBank/DDBJ databases">
        <title>De novo assembly of Pectinophora gossypiella (Pink Bollworm) gut transcriptome.</title>
        <authorList>
            <person name="Tassone E.E."/>
        </authorList>
    </citation>
    <scope>NUCLEOTIDE SEQUENCE</scope>
</reference>
<keyword evidence="2" id="KW-0813">Transport</keyword>
<dbReference type="OrthoDB" id="10255969at2759"/>
<evidence type="ECO:0000256" key="5">
    <source>
        <dbReference type="ARBA" id="ARBA00022989"/>
    </source>
</evidence>
<gene>
    <name evidence="9" type="ORF">g.1164</name>
</gene>
<feature type="transmembrane region" description="Helical" evidence="7">
    <location>
        <begin position="232"/>
        <end position="252"/>
    </location>
</feature>
<dbReference type="GO" id="GO:0005319">
    <property type="term" value="F:lipid transporter activity"/>
    <property type="evidence" value="ECO:0007669"/>
    <property type="project" value="TreeGrafter"/>
</dbReference>
<proteinExistence type="predicted"/>
<dbReference type="GO" id="GO:0016020">
    <property type="term" value="C:membrane"/>
    <property type="evidence" value="ECO:0007669"/>
    <property type="project" value="UniProtKB-SubCell"/>
</dbReference>
<keyword evidence="6 7" id="KW-0472">Membrane</keyword>
<feature type="non-terminal residue" evidence="9">
    <location>
        <position position="360"/>
    </location>
</feature>
<feature type="transmembrane region" description="Helical" evidence="7">
    <location>
        <begin position="294"/>
        <end position="312"/>
    </location>
</feature>
<dbReference type="AlphaFoldDB" id="A0A1E1W6M2"/>
<name>A0A1E1W6M2_PECGO</name>
<evidence type="ECO:0000256" key="3">
    <source>
        <dbReference type="ARBA" id="ARBA00022692"/>
    </source>
</evidence>
<accession>A0A1E1W6M2</accession>
<feature type="transmembrane region" description="Helical" evidence="7">
    <location>
        <begin position="179"/>
        <end position="200"/>
    </location>
</feature>
<evidence type="ECO:0000256" key="7">
    <source>
        <dbReference type="SAM" id="Phobius"/>
    </source>
</evidence>
<dbReference type="Pfam" id="PF12698">
    <property type="entry name" value="ABC2_membrane_3"/>
    <property type="match status" value="1"/>
</dbReference>
<keyword evidence="5 7" id="KW-1133">Transmembrane helix</keyword>
<dbReference type="EMBL" id="GDQN01008450">
    <property type="protein sequence ID" value="JAT82604.1"/>
    <property type="molecule type" value="Transcribed_RNA"/>
</dbReference>